<evidence type="ECO:0000259" key="11">
    <source>
        <dbReference type="Pfam" id="PF02541"/>
    </source>
</evidence>
<dbReference type="FunFam" id="3.30.420.40:FF:000023">
    <property type="entry name" value="Guanosine-5'-triphosphate,3'-diphosphate pyrophosphatase"/>
    <property type="match status" value="1"/>
</dbReference>
<evidence type="ECO:0000256" key="7">
    <source>
        <dbReference type="ARBA" id="ARBA00022475"/>
    </source>
</evidence>
<evidence type="ECO:0000256" key="8">
    <source>
        <dbReference type="ARBA" id="ARBA00022801"/>
    </source>
</evidence>
<evidence type="ECO:0000256" key="4">
    <source>
        <dbReference type="ARBA" id="ARBA00011738"/>
    </source>
</evidence>
<evidence type="ECO:0000256" key="3">
    <source>
        <dbReference type="ARBA" id="ARBA00007125"/>
    </source>
</evidence>
<dbReference type="EC" id="3.6.1.11" evidence="5"/>
<feature type="domain" description="Ppx/GppA phosphatase N-terminal" evidence="11">
    <location>
        <begin position="20"/>
        <end position="300"/>
    </location>
</feature>
<proteinExistence type="inferred from homology"/>
<dbReference type="OrthoDB" id="9793035at2"/>
<dbReference type="Gene3D" id="3.30.420.150">
    <property type="entry name" value="Exopolyphosphatase. Domain 2"/>
    <property type="match status" value="1"/>
</dbReference>
<dbReference type="InterPro" id="IPR022371">
    <property type="entry name" value="Exopolyphosphatase"/>
</dbReference>
<dbReference type="Pfam" id="PF02541">
    <property type="entry name" value="Ppx-GppA"/>
    <property type="match status" value="1"/>
</dbReference>
<dbReference type="GO" id="GO:0005886">
    <property type="term" value="C:plasma membrane"/>
    <property type="evidence" value="ECO:0007669"/>
    <property type="project" value="UniProtKB-SubCell"/>
</dbReference>
<dbReference type="InterPro" id="IPR003695">
    <property type="entry name" value="Ppx_GppA_N"/>
</dbReference>
<keyword evidence="9" id="KW-0472">Membrane</keyword>
<dbReference type="InterPro" id="IPR043129">
    <property type="entry name" value="ATPase_NBD"/>
</dbReference>
<dbReference type="InterPro" id="IPR050273">
    <property type="entry name" value="GppA/Ppx_hydrolase"/>
</dbReference>
<dbReference type="GO" id="GO:0006798">
    <property type="term" value="P:polyphosphate catabolic process"/>
    <property type="evidence" value="ECO:0007669"/>
    <property type="project" value="TreeGrafter"/>
</dbReference>
<evidence type="ECO:0000256" key="1">
    <source>
        <dbReference type="ARBA" id="ARBA00001946"/>
    </source>
</evidence>
<dbReference type="Gene3D" id="3.30.420.40">
    <property type="match status" value="1"/>
</dbReference>
<comment type="similarity">
    <text evidence="3">Belongs to the GppA/Ppx family.</text>
</comment>
<dbReference type="InterPro" id="IPR048950">
    <property type="entry name" value="Ppx_GppA_C"/>
</dbReference>
<evidence type="ECO:0000256" key="10">
    <source>
        <dbReference type="ARBA" id="ARBA00047607"/>
    </source>
</evidence>
<comment type="caution">
    <text evidence="13">The sequence shown here is derived from an EMBL/GenBank/DDBJ whole genome shotgun (WGS) entry which is preliminary data.</text>
</comment>
<reference evidence="13 14" key="1">
    <citation type="submission" date="2018-05" db="EMBL/GenBank/DDBJ databases">
        <title>Genomic Encyclopedia of Type Strains, Phase IV (KMG-IV): sequencing the most valuable type-strain genomes for metagenomic binning, comparative biology and taxonomic classification.</title>
        <authorList>
            <person name="Goeker M."/>
        </authorList>
    </citation>
    <scope>NUCLEOTIDE SEQUENCE [LARGE SCALE GENOMIC DNA]</scope>
    <source>
        <strain evidence="13 14">DSM 23606</strain>
    </source>
</reference>
<dbReference type="PIRSF" id="PIRSF001267">
    <property type="entry name" value="Pyrophosphatase_GppA_Ppx"/>
    <property type="match status" value="1"/>
</dbReference>
<dbReference type="EMBL" id="QGTJ01000004">
    <property type="protein sequence ID" value="PWV62480.1"/>
    <property type="molecule type" value="Genomic_DNA"/>
</dbReference>
<keyword evidence="7" id="KW-1003">Cell membrane</keyword>
<comment type="cofactor">
    <cofactor evidence="1">
        <name>Mg(2+)</name>
        <dbReference type="ChEBI" id="CHEBI:18420"/>
    </cofactor>
</comment>
<evidence type="ECO:0000259" key="12">
    <source>
        <dbReference type="Pfam" id="PF21447"/>
    </source>
</evidence>
<dbReference type="InterPro" id="IPR030673">
    <property type="entry name" value="PyroPPase_GppA_Ppx"/>
</dbReference>
<dbReference type="Proteomes" id="UP000246569">
    <property type="component" value="Unassembled WGS sequence"/>
</dbReference>
<protein>
    <recommendedName>
        <fullName evidence="6">Exopolyphosphatase</fullName>
        <ecNumber evidence="5">3.6.1.11</ecNumber>
    </recommendedName>
</protein>
<evidence type="ECO:0000256" key="5">
    <source>
        <dbReference type="ARBA" id="ARBA00012451"/>
    </source>
</evidence>
<dbReference type="CDD" id="cd24053">
    <property type="entry name" value="ASKHA_NBD_EcPPX-GppA-like"/>
    <property type="match status" value="1"/>
</dbReference>
<dbReference type="Gene3D" id="1.10.3210.10">
    <property type="entry name" value="Hypothetical protein af1432"/>
    <property type="match status" value="1"/>
</dbReference>
<dbReference type="Pfam" id="PF21447">
    <property type="entry name" value="Ppx-GppA_III"/>
    <property type="match status" value="1"/>
</dbReference>
<evidence type="ECO:0000256" key="2">
    <source>
        <dbReference type="ARBA" id="ARBA00004202"/>
    </source>
</evidence>
<feature type="domain" description="Ppx/GppA phosphatase C-terminal" evidence="12">
    <location>
        <begin position="307"/>
        <end position="480"/>
    </location>
</feature>
<comment type="catalytic activity">
    <reaction evidence="10">
        <text>[phosphate](n) + H2O = [phosphate](n-1) + phosphate + H(+)</text>
        <dbReference type="Rhea" id="RHEA:21528"/>
        <dbReference type="Rhea" id="RHEA-COMP:9859"/>
        <dbReference type="Rhea" id="RHEA-COMP:14279"/>
        <dbReference type="ChEBI" id="CHEBI:15377"/>
        <dbReference type="ChEBI" id="CHEBI:15378"/>
        <dbReference type="ChEBI" id="CHEBI:16838"/>
        <dbReference type="ChEBI" id="CHEBI:43474"/>
        <dbReference type="EC" id="3.6.1.11"/>
    </reaction>
</comment>
<dbReference type="FunFam" id="3.30.420.150:FF:000001">
    <property type="entry name" value="Guanosine-5'-triphosphate,3'-diphosphate pyrophosphatase"/>
    <property type="match status" value="1"/>
</dbReference>
<dbReference type="AlphaFoldDB" id="A0A317MWY5"/>
<evidence type="ECO:0000313" key="13">
    <source>
        <dbReference type="EMBL" id="PWV62480.1"/>
    </source>
</evidence>
<evidence type="ECO:0000313" key="14">
    <source>
        <dbReference type="Proteomes" id="UP000246569"/>
    </source>
</evidence>
<keyword evidence="8" id="KW-0378">Hydrolase</keyword>
<dbReference type="RefSeq" id="WP_110018297.1">
    <property type="nucleotide sequence ID" value="NZ_QGTJ01000004.1"/>
</dbReference>
<gene>
    <name evidence="13" type="ORF">C7443_104276</name>
</gene>
<keyword evidence="14" id="KW-1185">Reference proteome</keyword>
<dbReference type="SUPFAM" id="SSF53067">
    <property type="entry name" value="Actin-like ATPase domain"/>
    <property type="match status" value="2"/>
</dbReference>
<dbReference type="PANTHER" id="PTHR30005:SF14">
    <property type="entry name" value="EXOPOLYPHOSPHATASE"/>
    <property type="match status" value="1"/>
</dbReference>
<organism evidence="13 14">
    <name type="scientific">Plasticicumulans acidivorans</name>
    <dbReference type="NCBI Taxonomy" id="886464"/>
    <lineage>
        <taxon>Bacteria</taxon>
        <taxon>Pseudomonadati</taxon>
        <taxon>Pseudomonadota</taxon>
        <taxon>Gammaproteobacteria</taxon>
        <taxon>Candidatus Competibacteraceae</taxon>
        <taxon>Plasticicumulans</taxon>
    </lineage>
</organism>
<dbReference type="GO" id="GO:0004309">
    <property type="term" value="F:exopolyphosphatase activity"/>
    <property type="evidence" value="ECO:0007669"/>
    <property type="project" value="UniProtKB-EC"/>
</dbReference>
<comment type="subunit">
    <text evidence="4">Homodimer.</text>
</comment>
<evidence type="ECO:0000256" key="6">
    <source>
        <dbReference type="ARBA" id="ARBA00020416"/>
    </source>
</evidence>
<accession>A0A317MWY5</accession>
<dbReference type="NCBIfam" id="TIGR03706">
    <property type="entry name" value="exo_poly_only"/>
    <property type="match status" value="1"/>
</dbReference>
<dbReference type="PANTHER" id="PTHR30005">
    <property type="entry name" value="EXOPOLYPHOSPHATASE"/>
    <property type="match status" value="1"/>
</dbReference>
<comment type="subcellular location">
    <subcellularLocation>
        <location evidence="2">Cell membrane</location>
        <topology evidence="2">Peripheral membrane protein</topology>
    </subcellularLocation>
</comment>
<name>A0A317MWY5_9GAMM</name>
<evidence type="ECO:0000256" key="9">
    <source>
        <dbReference type="ARBA" id="ARBA00023136"/>
    </source>
</evidence>
<dbReference type="SUPFAM" id="SSF109604">
    <property type="entry name" value="HD-domain/PDEase-like"/>
    <property type="match status" value="1"/>
</dbReference>
<sequence length="495" mass="54217">MPADSFAAIDLGSNSFHMIVVRAHEAQVQVLDRLREMVQLAAGLDEQQRLSATAQQRALDCLARFAQRIAHLPPSRVRIVGTNTLRQARNGAAFLARAEAILGHRIEVISGMEEARLIYLGVAHTTAGQGRRLVVDIGGGSTELIVGEQFEPHQLESLYMGCVSMTRRCFSAGRIREADLIAAELAVRQELEPVEAAFRAQRWDEAIGASGSIKAIRDVLVWLGWCSDDITAEGMQRLRSELLAADAAALASRFDLSAERASVFVGGFAVLYGIFESLGLERMRVSDGALREGLIYDLLGRVRHEDVRARSVRVLGSRFASDEAHGQRVAQTAMALRAQVADGWELDDEDDVSFLAWAAQLHEIGLTIAHSQYHKHGGYILANADLPGFSRTEQSALAALVRGHRRKFPLDVFNQLPAVQNERMQRLCVLLRLACVLHRSRSRDPLPALTLAADGHALRLLLPPGWLESHPLSCADLEAEAGWLAAAGWTLNFAG</sequence>